<feature type="domain" description="Helicase C-terminal" evidence="6">
    <location>
        <begin position="263"/>
        <end position="420"/>
    </location>
</feature>
<dbReference type="InterPro" id="IPR027417">
    <property type="entry name" value="P-loop_NTPase"/>
</dbReference>
<dbReference type="Proteomes" id="UP001479933">
    <property type="component" value="Chromosome"/>
</dbReference>
<name>A0ABZ2U7T9_9ACTN</name>
<reference evidence="7 8" key="1">
    <citation type="journal article" date="2023" name="Virus Evol.">
        <title>Computational host range prediction-The good, the bad, and the ugly.</title>
        <authorList>
            <person name="Howell A.A."/>
            <person name="Versoza C.J."/>
            <person name="Pfeifer S.P."/>
        </authorList>
    </citation>
    <scope>NUCLEOTIDE SEQUENCE [LARGE SCALE GENOMIC DNA]</scope>
    <source>
        <strain evidence="7 8">1610/1b</strain>
    </source>
</reference>
<protein>
    <submittedName>
        <fullName evidence="7">DUF3516 domain-containing protein</fullName>
    </submittedName>
</protein>
<dbReference type="Pfam" id="PF12029">
    <property type="entry name" value="DUF3516"/>
    <property type="match status" value="1"/>
</dbReference>
<keyword evidence="1" id="KW-0547">Nucleotide-binding</keyword>
<feature type="domain" description="Helicase ATP-binding" evidence="5">
    <location>
        <begin position="45"/>
        <end position="211"/>
    </location>
</feature>
<dbReference type="PROSITE" id="PS51192">
    <property type="entry name" value="HELICASE_ATP_BIND_1"/>
    <property type="match status" value="1"/>
</dbReference>
<evidence type="ECO:0000256" key="3">
    <source>
        <dbReference type="ARBA" id="ARBA00022806"/>
    </source>
</evidence>
<keyword evidence="2" id="KW-0378">Hydrolase</keyword>
<keyword evidence="4" id="KW-0067">ATP-binding</keyword>
<evidence type="ECO:0000256" key="2">
    <source>
        <dbReference type="ARBA" id="ARBA00022801"/>
    </source>
</evidence>
<dbReference type="PANTHER" id="PTHR12131">
    <property type="entry name" value="ATP-DEPENDENT RNA AND DNA HELICASE"/>
    <property type="match status" value="1"/>
</dbReference>
<dbReference type="CDD" id="cd17921">
    <property type="entry name" value="DEXHc_Ski2"/>
    <property type="match status" value="1"/>
</dbReference>
<gene>
    <name evidence="7" type="ORF">RVF87_19635</name>
</gene>
<dbReference type="SMART" id="SM00490">
    <property type="entry name" value="HELICc"/>
    <property type="match status" value="1"/>
</dbReference>
<evidence type="ECO:0000256" key="4">
    <source>
        <dbReference type="ARBA" id="ARBA00022840"/>
    </source>
</evidence>
<proteinExistence type="predicted"/>
<dbReference type="InterPro" id="IPR050699">
    <property type="entry name" value="RNA-DNA_Helicase"/>
</dbReference>
<dbReference type="SMART" id="SM00487">
    <property type="entry name" value="DEXDc"/>
    <property type="match status" value="1"/>
</dbReference>
<dbReference type="Pfam" id="PF00270">
    <property type="entry name" value="DEAD"/>
    <property type="match status" value="1"/>
</dbReference>
<evidence type="ECO:0000256" key="1">
    <source>
        <dbReference type="ARBA" id="ARBA00022741"/>
    </source>
</evidence>
<accession>A0ABZ2U7T9</accession>
<keyword evidence="3" id="KW-0347">Helicase</keyword>
<dbReference type="InterPro" id="IPR014001">
    <property type="entry name" value="Helicase_ATP-bd"/>
</dbReference>
<dbReference type="InterPro" id="IPR021904">
    <property type="entry name" value="DUF3516"/>
</dbReference>
<dbReference type="SUPFAM" id="SSF52540">
    <property type="entry name" value="P-loop containing nucleoside triphosphate hydrolases"/>
    <property type="match status" value="1"/>
</dbReference>
<dbReference type="EMBL" id="CP136137">
    <property type="protein sequence ID" value="WYY09685.1"/>
    <property type="molecule type" value="Genomic_DNA"/>
</dbReference>
<dbReference type="Gene3D" id="3.40.50.300">
    <property type="entry name" value="P-loop containing nucleotide triphosphate hydrolases"/>
    <property type="match status" value="2"/>
</dbReference>
<evidence type="ECO:0000313" key="8">
    <source>
        <dbReference type="Proteomes" id="UP001479933"/>
    </source>
</evidence>
<organism evidence="7 8">
    <name type="scientific">Gordonia hydrophobica</name>
    <dbReference type="NCBI Taxonomy" id="40516"/>
    <lineage>
        <taxon>Bacteria</taxon>
        <taxon>Bacillati</taxon>
        <taxon>Actinomycetota</taxon>
        <taxon>Actinomycetes</taxon>
        <taxon>Mycobacteriales</taxon>
        <taxon>Gordoniaceae</taxon>
        <taxon>Gordonia</taxon>
    </lineage>
</organism>
<dbReference type="PROSITE" id="PS51194">
    <property type="entry name" value="HELICASE_CTER"/>
    <property type="match status" value="1"/>
</dbReference>
<dbReference type="Pfam" id="PF00271">
    <property type="entry name" value="Helicase_C"/>
    <property type="match status" value="1"/>
</dbReference>
<evidence type="ECO:0000259" key="5">
    <source>
        <dbReference type="PROSITE" id="PS51192"/>
    </source>
</evidence>
<evidence type="ECO:0000313" key="7">
    <source>
        <dbReference type="EMBL" id="WYY09685.1"/>
    </source>
</evidence>
<dbReference type="RefSeq" id="WP_066167781.1">
    <property type="nucleotide sequence ID" value="NZ_CP136137.1"/>
</dbReference>
<dbReference type="InterPro" id="IPR011545">
    <property type="entry name" value="DEAD/DEAH_box_helicase_dom"/>
</dbReference>
<dbReference type="InterPro" id="IPR001650">
    <property type="entry name" value="Helicase_C-like"/>
</dbReference>
<evidence type="ECO:0000259" key="6">
    <source>
        <dbReference type="PROSITE" id="PS51194"/>
    </source>
</evidence>
<sequence>MSALEETDDLAPLTPTTDEDLAFENFTTWWASRGIDLYPHQEEALLELVSGSNVILATPTGSGKSLVASGAIYFALCRGKRSYYTAPIKALVSEKFFDLCSQFGAENVGLLTGDASVNADAPIVCATAEIVANIALRDGSTSDVGVLVADEFHYYGESDRGWAWQVPLIELPAADPTTAADTQPQFLLMSATLGSVDFFVDDLTRRTGRTTVPVTGAQRPVPLEHRYAMTPIHETIGELIDAGQAPVYVVHFTQQAAVERAQALLSVKICTKEEKAAIAEAIGDFTFRTGFGGTLSKLLRSGIGVHHAGMLPRYRRLVERLAQAGLLKVVAGTDTLGVGINVPIRTVLFAGLTKYDGHRVRRLRAREFHQIAGRAGRAGYDTVGYVVAQAPEHDVENARAVSKAGDDPKKLRKLVRRKPPEGFVSWGEQTFTTLIDAPDEELKSHFRMTTSMLMEVLERPGDCFAALRHLLETNHEPRSRQLRHIKHTIALYRDLRETGIVTKLDTPAADGKHVELSIDLPENFALTNPLSAFAVAAFDLLDTESSTYALDVISILECTLDDPRQILIAQRKQARDAAIAEMKADGIEYEERMERLEEITWPQPLAEEIGFAYETYRRGHPWLANTPPSPKSVLRYMRERSMTFAELISDLGLARSEGVALRYLTDCYRALNSGLPMSAVTDEIEDITDELGDLIRGVDSSLIDEWEALTTQDA</sequence>
<keyword evidence="8" id="KW-1185">Reference proteome</keyword>
<dbReference type="PANTHER" id="PTHR12131:SF1">
    <property type="entry name" value="ATP-DEPENDENT RNA HELICASE SUPV3L1, MITOCHONDRIAL-RELATED"/>
    <property type="match status" value="1"/>
</dbReference>